<dbReference type="EMBL" id="LAZR01048651">
    <property type="protein sequence ID" value="KKK91434.1"/>
    <property type="molecule type" value="Genomic_DNA"/>
</dbReference>
<accession>A0A0F9BLG5</accession>
<evidence type="ECO:0000256" key="1">
    <source>
        <dbReference type="SAM" id="Phobius"/>
    </source>
</evidence>
<gene>
    <name evidence="2" type="ORF">LCGC14_2713010</name>
</gene>
<keyword evidence="1" id="KW-0472">Membrane</keyword>
<keyword evidence="1" id="KW-0812">Transmembrane</keyword>
<dbReference type="AlphaFoldDB" id="A0A0F9BLG5"/>
<protein>
    <submittedName>
        <fullName evidence="2">Uncharacterized protein</fullName>
    </submittedName>
</protein>
<keyword evidence="1" id="KW-1133">Transmembrane helix</keyword>
<evidence type="ECO:0000313" key="2">
    <source>
        <dbReference type="EMBL" id="KKK91434.1"/>
    </source>
</evidence>
<reference evidence="2" key="1">
    <citation type="journal article" date="2015" name="Nature">
        <title>Complex archaea that bridge the gap between prokaryotes and eukaryotes.</title>
        <authorList>
            <person name="Spang A."/>
            <person name="Saw J.H."/>
            <person name="Jorgensen S.L."/>
            <person name="Zaremba-Niedzwiedzka K."/>
            <person name="Martijn J."/>
            <person name="Lind A.E."/>
            <person name="van Eijk R."/>
            <person name="Schleper C."/>
            <person name="Guy L."/>
            <person name="Ettema T.J."/>
        </authorList>
    </citation>
    <scope>NUCLEOTIDE SEQUENCE</scope>
</reference>
<feature type="transmembrane region" description="Helical" evidence="1">
    <location>
        <begin position="20"/>
        <end position="37"/>
    </location>
</feature>
<sequence length="41" mass="4953">MVEYFQENFKFFTEMDVSGKYVVIVVGIGIFFFIKYIRSFL</sequence>
<organism evidence="2">
    <name type="scientific">marine sediment metagenome</name>
    <dbReference type="NCBI Taxonomy" id="412755"/>
    <lineage>
        <taxon>unclassified sequences</taxon>
        <taxon>metagenomes</taxon>
        <taxon>ecological metagenomes</taxon>
    </lineage>
</organism>
<proteinExistence type="predicted"/>
<comment type="caution">
    <text evidence="2">The sequence shown here is derived from an EMBL/GenBank/DDBJ whole genome shotgun (WGS) entry which is preliminary data.</text>
</comment>
<name>A0A0F9BLG5_9ZZZZ</name>